<dbReference type="SMART" id="SM00052">
    <property type="entry name" value="EAL"/>
    <property type="match status" value="1"/>
</dbReference>
<evidence type="ECO:0000256" key="4">
    <source>
        <dbReference type="ARBA" id="ARBA00023136"/>
    </source>
</evidence>
<dbReference type="Gene3D" id="3.30.450.350">
    <property type="entry name" value="CHASE domain"/>
    <property type="match status" value="1"/>
</dbReference>
<dbReference type="GO" id="GO:0003824">
    <property type="term" value="F:catalytic activity"/>
    <property type="evidence" value="ECO:0007669"/>
    <property type="project" value="UniProtKB-ARBA"/>
</dbReference>
<evidence type="ECO:0000259" key="8">
    <source>
        <dbReference type="PROSITE" id="PS50887"/>
    </source>
</evidence>
<dbReference type="Gene3D" id="3.20.20.450">
    <property type="entry name" value="EAL domain"/>
    <property type="match status" value="1"/>
</dbReference>
<dbReference type="Pfam" id="PF03924">
    <property type="entry name" value="CHASE"/>
    <property type="match status" value="1"/>
</dbReference>
<proteinExistence type="predicted"/>
<keyword evidence="2 5" id="KW-0812">Transmembrane</keyword>
<feature type="domain" description="EAL" evidence="7">
    <location>
        <begin position="487"/>
        <end position="740"/>
    </location>
</feature>
<feature type="domain" description="CHASE" evidence="6">
    <location>
        <begin position="125"/>
        <end position="215"/>
    </location>
</feature>
<dbReference type="Gene3D" id="3.30.70.270">
    <property type="match status" value="1"/>
</dbReference>
<gene>
    <name evidence="9" type="ORF">EOE67_17980</name>
</gene>
<dbReference type="RefSeq" id="WP_127700715.1">
    <property type="nucleotide sequence ID" value="NZ_SACS01000025.1"/>
</dbReference>
<protein>
    <submittedName>
        <fullName evidence="9">EAL domain-containing protein</fullName>
    </submittedName>
</protein>
<dbReference type="PROSITE" id="PS50839">
    <property type="entry name" value="CHASE"/>
    <property type="match status" value="1"/>
</dbReference>
<dbReference type="SMART" id="SM01079">
    <property type="entry name" value="CHASE"/>
    <property type="match status" value="1"/>
</dbReference>
<dbReference type="SUPFAM" id="SSF55073">
    <property type="entry name" value="Nucleotide cyclase"/>
    <property type="match status" value="1"/>
</dbReference>
<dbReference type="Proteomes" id="UP000283077">
    <property type="component" value="Unassembled WGS sequence"/>
</dbReference>
<dbReference type="InterPro" id="IPR006189">
    <property type="entry name" value="CHASE_dom"/>
</dbReference>
<dbReference type="PANTHER" id="PTHR44757:SF2">
    <property type="entry name" value="BIOFILM ARCHITECTURE MAINTENANCE PROTEIN MBAA"/>
    <property type="match status" value="1"/>
</dbReference>
<reference evidence="9 10" key="1">
    <citation type="submission" date="2019-01" db="EMBL/GenBank/DDBJ databases">
        <authorList>
            <person name="Chen W.-M."/>
        </authorList>
    </citation>
    <scope>NUCLEOTIDE SEQUENCE [LARGE SCALE GENOMIC DNA]</scope>
    <source>
        <strain evidence="9 10">KYPC3</strain>
    </source>
</reference>
<dbReference type="OrthoDB" id="7053140at2"/>
<dbReference type="InterPro" id="IPR052155">
    <property type="entry name" value="Biofilm_reg_signaling"/>
</dbReference>
<evidence type="ECO:0000259" key="6">
    <source>
        <dbReference type="PROSITE" id="PS50839"/>
    </source>
</evidence>
<dbReference type="SMART" id="SM00267">
    <property type="entry name" value="GGDEF"/>
    <property type="match status" value="1"/>
</dbReference>
<accession>A0A437QFM3</accession>
<dbReference type="InterPro" id="IPR042240">
    <property type="entry name" value="CHASE_sf"/>
</dbReference>
<dbReference type="Pfam" id="PF00990">
    <property type="entry name" value="GGDEF"/>
    <property type="match status" value="1"/>
</dbReference>
<dbReference type="InterPro" id="IPR001633">
    <property type="entry name" value="EAL_dom"/>
</dbReference>
<dbReference type="SUPFAM" id="SSF141868">
    <property type="entry name" value="EAL domain-like"/>
    <property type="match status" value="1"/>
</dbReference>
<dbReference type="EMBL" id="SACS01000025">
    <property type="protein sequence ID" value="RVU33223.1"/>
    <property type="molecule type" value="Genomic_DNA"/>
</dbReference>
<sequence>MDNSGLNVTPRIITQSTPAPFFGNLLIRYPTTVSMILLLLLSILAFAMLAQERAKYIESQRYQLLQTLTNYASALEGMVNSGVVALDSIRSEVVLQPDTDLTKLDARVALLLHNYPYFRHVAIAPDLVIRYVYPLKGNETVIGVDYRNIPQQLAAIEKTISLGLPVVAGPVNLLQGGSGLVVRVPVQTSDQQNWGVIAAIIPLESLLERANLPALQQQYWVGLSGKDGNDQPDELFWGNQELLQTERVMADIKLPVGRWQLQAAVKHKLPWLVGPLQWMAALAALVIVLLCSALMLLLRMAGEREQALHTIAFQATFDPLTGLPNRAVFTENLSRMLKQAQGNQSCLSLLCIDLDEFKQVNESLGHLVGDKLLRAVAERLKLLVGEHDLLARLGGDEFVVASALGNGPEMTELMAEKLVQELAKPVQVGDKLLAVSASIGIAMYPHDGMNHGDLLKHSDRAMYAAKQIGRNTYHFYDAAMQKEADRFVHLHNEILKGVQQGQFFLVYQPIYDVQSGSFTKCEALVRWQHPERGLISPLDFISVAERTGAIRPLGHWILQQALVDAKRFNSLGLPLQMSVNRSSQEFNVHHVADEWLQMIAAAGLDCEQLIFEITESLFMDRISVQQNNIIKLHQQGLQLAIDDFGTGYSALNYLSRYPVNFIKIDKSFIVDVATEDKARALAAVLINMAKVLDVQVVAEGVETKAQLDVLHQLGCDFIQGYYFSKPLRADDFIAFIRQSAITITGTEQH</sequence>
<comment type="subcellular location">
    <subcellularLocation>
        <location evidence="1">Membrane</location>
    </subcellularLocation>
</comment>
<organism evidence="9 10">
    <name type="scientific">Rheinheimera riviphila</name>
    <dbReference type="NCBI Taxonomy" id="1834037"/>
    <lineage>
        <taxon>Bacteria</taxon>
        <taxon>Pseudomonadati</taxon>
        <taxon>Pseudomonadota</taxon>
        <taxon>Gammaproteobacteria</taxon>
        <taxon>Chromatiales</taxon>
        <taxon>Chromatiaceae</taxon>
        <taxon>Rheinheimera</taxon>
    </lineage>
</organism>
<evidence type="ECO:0000256" key="3">
    <source>
        <dbReference type="ARBA" id="ARBA00022989"/>
    </source>
</evidence>
<evidence type="ECO:0000256" key="5">
    <source>
        <dbReference type="SAM" id="Phobius"/>
    </source>
</evidence>
<dbReference type="AlphaFoldDB" id="A0A437QFM3"/>
<evidence type="ECO:0000256" key="1">
    <source>
        <dbReference type="ARBA" id="ARBA00004370"/>
    </source>
</evidence>
<evidence type="ECO:0000313" key="10">
    <source>
        <dbReference type="Proteomes" id="UP000283077"/>
    </source>
</evidence>
<dbReference type="InterPro" id="IPR000160">
    <property type="entry name" value="GGDEF_dom"/>
</dbReference>
<name>A0A437QFM3_9GAMM</name>
<dbReference type="CDD" id="cd01949">
    <property type="entry name" value="GGDEF"/>
    <property type="match status" value="1"/>
</dbReference>
<comment type="caution">
    <text evidence="9">The sequence shown here is derived from an EMBL/GenBank/DDBJ whole genome shotgun (WGS) entry which is preliminary data.</text>
</comment>
<dbReference type="InterPro" id="IPR035919">
    <property type="entry name" value="EAL_sf"/>
</dbReference>
<feature type="transmembrane region" description="Helical" evidence="5">
    <location>
        <begin position="276"/>
        <end position="298"/>
    </location>
</feature>
<keyword evidence="3 5" id="KW-1133">Transmembrane helix</keyword>
<dbReference type="PROSITE" id="PS50883">
    <property type="entry name" value="EAL"/>
    <property type="match status" value="1"/>
</dbReference>
<dbReference type="InterPro" id="IPR043128">
    <property type="entry name" value="Rev_trsase/Diguanyl_cyclase"/>
</dbReference>
<dbReference type="GO" id="GO:0016020">
    <property type="term" value="C:membrane"/>
    <property type="evidence" value="ECO:0007669"/>
    <property type="project" value="UniProtKB-SubCell"/>
</dbReference>
<dbReference type="PANTHER" id="PTHR44757">
    <property type="entry name" value="DIGUANYLATE CYCLASE DGCP"/>
    <property type="match status" value="1"/>
</dbReference>
<keyword evidence="4 5" id="KW-0472">Membrane</keyword>
<dbReference type="NCBIfam" id="TIGR00254">
    <property type="entry name" value="GGDEF"/>
    <property type="match status" value="1"/>
</dbReference>
<evidence type="ECO:0000259" key="7">
    <source>
        <dbReference type="PROSITE" id="PS50883"/>
    </source>
</evidence>
<evidence type="ECO:0000313" key="9">
    <source>
        <dbReference type="EMBL" id="RVU33223.1"/>
    </source>
</evidence>
<evidence type="ECO:0000256" key="2">
    <source>
        <dbReference type="ARBA" id="ARBA00022692"/>
    </source>
</evidence>
<dbReference type="CDD" id="cd01948">
    <property type="entry name" value="EAL"/>
    <property type="match status" value="1"/>
</dbReference>
<dbReference type="GO" id="GO:0007165">
    <property type="term" value="P:signal transduction"/>
    <property type="evidence" value="ECO:0007669"/>
    <property type="project" value="UniProtKB-ARBA"/>
</dbReference>
<feature type="transmembrane region" description="Helical" evidence="5">
    <location>
        <begin position="27"/>
        <end position="50"/>
    </location>
</feature>
<dbReference type="InterPro" id="IPR029787">
    <property type="entry name" value="Nucleotide_cyclase"/>
</dbReference>
<dbReference type="PROSITE" id="PS50887">
    <property type="entry name" value="GGDEF"/>
    <property type="match status" value="1"/>
</dbReference>
<feature type="domain" description="GGDEF" evidence="8">
    <location>
        <begin position="345"/>
        <end position="478"/>
    </location>
</feature>
<keyword evidence="10" id="KW-1185">Reference proteome</keyword>
<dbReference type="Pfam" id="PF00563">
    <property type="entry name" value="EAL"/>
    <property type="match status" value="1"/>
</dbReference>